<sequence length="145" mass="17842">MKEVNFNVIKKVKEYPWYYFKKKDVYHVFQIKNNFGFTSINSTNLGDYSFEIDNSEPFYVKTYQYTKPGYSYNVLTRDRYYIEDIQFLENSLDEYQLRVSCIMYVITDYIEYGKWKVKCSYRKEVPFVNEMKKYIKIKLLEYCDN</sequence>
<evidence type="ECO:0000313" key="1">
    <source>
        <dbReference type="EMBL" id="DAD66506.1"/>
    </source>
</evidence>
<proteinExistence type="predicted"/>
<dbReference type="EMBL" id="BK014662">
    <property type="protein sequence ID" value="DAD66506.1"/>
    <property type="molecule type" value="Genomic_DNA"/>
</dbReference>
<protein>
    <submittedName>
        <fullName evidence="1">Uncharacterized protein</fullName>
    </submittedName>
</protein>
<reference evidence="1" key="1">
    <citation type="journal article" date="2021" name="Proc. Natl. Acad. Sci. U.S.A.">
        <title>A Catalog of Tens of Thousands of Viruses from Human Metagenomes Reveals Hidden Associations with Chronic Diseases.</title>
        <authorList>
            <person name="Tisza M.J."/>
            <person name="Buck C.B."/>
        </authorList>
    </citation>
    <scope>NUCLEOTIDE SEQUENCE</scope>
    <source>
        <strain evidence="1">CtPuP5</strain>
    </source>
</reference>
<accession>A0A8S5L9Q6</accession>
<organism evidence="1">
    <name type="scientific">Myoviridae sp. ctPuP5</name>
    <dbReference type="NCBI Taxonomy" id="2823543"/>
    <lineage>
        <taxon>Viruses</taxon>
        <taxon>Duplodnaviria</taxon>
        <taxon>Heunggongvirae</taxon>
        <taxon>Uroviricota</taxon>
        <taxon>Caudoviricetes</taxon>
    </lineage>
</organism>
<name>A0A8S5L9Q6_9CAUD</name>